<evidence type="ECO:0000259" key="1">
    <source>
        <dbReference type="Pfam" id="PF13086"/>
    </source>
</evidence>
<dbReference type="PANTHER" id="PTHR10887:SF536">
    <property type="entry name" value="AAA_12 DOMAIN-CONTAINING PROTEIN"/>
    <property type="match status" value="1"/>
</dbReference>
<evidence type="ECO:0000313" key="2">
    <source>
        <dbReference type="EMBL" id="CAK7237368.1"/>
    </source>
</evidence>
<dbReference type="Pfam" id="PF13086">
    <property type="entry name" value="AAA_11"/>
    <property type="match status" value="1"/>
</dbReference>
<dbReference type="InterPro" id="IPR027417">
    <property type="entry name" value="P-loop_NTPase"/>
</dbReference>
<feature type="domain" description="DNA2/NAM7 helicase helicase" evidence="1">
    <location>
        <begin position="661"/>
        <end position="941"/>
    </location>
</feature>
<proteinExistence type="predicted"/>
<accession>A0ABP0CZ70</accession>
<protein>
    <recommendedName>
        <fullName evidence="1">DNA2/NAM7 helicase helicase domain-containing protein</fullName>
    </recommendedName>
</protein>
<comment type="caution">
    <text evidence="2">The sequence shown here is derived from an EMBL/GenBank/DDBJ whole genome shotgun (WGS) entry which is preliminary data.</text>
</comment>
<dbReference type="Gene3D" id="3.40.50.300">
    <property type="entry name" value="P-loop containing nucleotide triphosphate hydrolases"/>
    <property type="match status" value="1"/>
</dbReference>
<reference evidence="2 3" key="1">
    <citation type="submission" date="2024-01" db="EMBL/GenBank/DDBJ databases">
        <authorList>
            <person name="Allen C."/>
            <person name="Tagirdzhanova G."/>
        </authorList>
    </citation>
    <scope>NUCLEOTIDE SEQUENCE [LARGE SCALE GENOMIC DNA]</scope>
</reference>
<dbReference type="InterPro" id="IPR045055">
    <property type="entry name" value="DNA2/NAM7-like"/>
</dbReference>
<dbReference type="SUPFAM" id="SSF52540">
    <property type="entry name" value="P-loop containing nucleoside triphosphate hydrolases"/>
    <property type="match status" value="1"/>
</dbReference>
<dbReference type="Proteomes" id="UP001642405">
    <property type="component" value="Unassembled WGS sequence"/>
</dbReference>
<evidence type="ECO:0000313" key="3">
    <source>
        <dbReference type="Proteomes" id="UP001642405"/>
    </source>
</evidence>
<organism evidence="2 3">
    <name type="scientific">Sporothrix curviconia</name>
    <dbReference type="NCBI Taxonomy" id="1260050"/>
    <lineage>
        <taxon>Eukaryota</taxon>
        <taxon>Fungi</taxon>
        <taxon>Dikarya</taxon>
        <taxon>Ascomycota</taxon>
        <taxon>Pezizomycotina</taxon>
        <taxon>Sordariomycetes</taxon>
        <taxon>Sordariomycetidae</taxon>
        <taxon>Ophiostomatales</taxon>
        <taxon>Ophiostomataceae</taxon>
        <taxon>Sporothrix</taxon>
    </lineage>
</organism>
<dbReference type="InterPro" id="IPR041677">
    <property type="entry name" value="DNA2/NAM7_AAA_11"/>
</dbReference>
<gene>
    <name evidence="2" type="ORF">SCUCBS95973_009935</name>
</gene>
<name>A0ABP0CZ70_9PEZI</name>
<dbReference type="EMBL" id="CAWUHB010000149">
    <property type="protein sequence ID" value="CAK7237368.1"/>
    <property type="molecule type" value="Genomic_DNA"/>
</dbReference>
<sequence length="1007" mass="112041">MEHVADAAVPCDEVTLDDATGDAIMSADAAVPCDEVMLDDATGDAIKTAYLVIKEQAEALQDAGHLAGESDSSNPSDLRLFNTLKKDGKCETSSHKCFLKVDGKIFSNPSPDDFVNTVTSQSAVFQMAKLFYPADDYSCIRIFLFVKSISESNALAHIDIWCKDIEHISCSPLAADEALLAAQAFTRDAKKVAPFMFTFKIKARVASASIPHLTSSALWNVGQAHQDIFAQLRVELMRDSASNLELLVPGHTFEQAMSFVGQFYSTVELCRSREAAVNPLARYFIRSPKAMMLNISNVVNPEDPEYTQPQWNQSITKWVNARQQLVHHMYASSFEQINEENHIDVASTVSFRAFALRLPHFPNDVKFALLVDQGDNHVYLPRHGQSCKVTSKAFQFPVSTEGIDMRTLAKEVVGIMQAVQRDGDQLDVVRDKLSRFFPDDASDALFQSLYLGTEETMEEWRKRIEDILLTSPHTALQLDDSLGTQDTDNKWLPAQRYDAPFGPVGPQYQLFIAKKPFKKPVGTSDDGDSTDISVVDVQVPMLDRLEGENIDGFLKRAMDEKMAFEVSFFLASSSKTFESESYAINSLVHPPSANCVIGQGSLDAYKYLIDFNATKYVNLLERCPGIGNVVLKTQGDGEGDETHPPSWVASRYLALNRFMKEAFVSFAKIPNGVSLIAGVAGCGKSTLLRTIALTAQFGLCPRSTSPDRAPRSETSILYIVNNNDGVDNFADELQEMYASTGFADNSPQVLRLFSMESEVASMTNKKLQLHEFAFDAKSASDDLDLLLDIFLAERLALKLAVEIHTATEQDRLRKKKQRKISLHRAALQYFEDHKAEEWLKDFAELITVVDSGASLTSDQRATFKAMTKQLYQVFLGEFKGIICATPVACADFTVKQSFRPDLVMIDEAARMREMTTLIPVTWFDPKAFIIVGDIHQLQPHVGFLETYPVPFKSSLSRSILARAVDAGAVSNYLTINYRQLGDLSSKIGCHFFRDKSTTNSQTRRADF</sequence>
<keyword evidence="3" id="KW-1185">Reference proteome</keyword>
<dbReference type="PANTHER" id="PTHR10887">
    <property type="entry name" value="DNA2/NAM7 HELICASE FAMILY"/>
    <property type="match status" value="1"/>
</dbReference>